<dbReference type="Pfam" id="PF12710">
    <property type="entry name" value="HAD"/>
    <property type="match status" value="1"/>
</dbReference>
<name>A0A1M5IG53_9BACI</name>
<dbReference type="GO" id="GO:0046872">
    <property type="term" value="F:metal ion binding"/>
    <property type="evidence" value="ECO:0007669"/>
    <property type="project" value="UniProtKB-KW"/>
</dbReference>
<dbReference type="PANTHER" id="PTHR43344">
    <property type="entry name" value="PHOSPHOSERINE PHOSPHATASE"/>
    <property type="match status" value="1"/>
</dbReference>
<evidence type="ECO:0000256" key="2">
    <source>
        <dbReference type="ARBA" id="ARBA00022723"/>
    </source>
</evidence>
<dbReference type="RefSeq" id="WP_072890700.1">
    <property type="nucleotide sequence ID" value="NZ_FQVW01000024.1"/>
</dbReference>
<dbReference type="Gene3D" id="3.40.50.1000">
    <property type="entry name" value="HAD superfamily/HAD-like"/>
    <property type="match status" value="1"/>
</dbReference>
<organism evidence="6 7">
    <name type="scientific">Ornithinibacillus halophilus</name>
    <dbReference type="NCBI Taxonomy" id="930117"/>
    <lineage>
        <taxon>Bacteria</taxon>
        <taxon>Bacillati</taxon>
        <taxon>Bacillota</taxon>
        <taxon>Bacilli</taxon>
        <taxon>Bacillales</taxon>
        <taxon>Bacillaceae</taxon>
        <taxon>Ornithinibacillus</taxon>
    </lineage>
</organism>
<sequence>MGLVTVDFDGTLFKGNSFKIMFQVAKKDFKLREWLVVAIGLVKAIVIGVFQGKEKFRHAFFKAFAKSFKGKSKEELEHFFIQLVDIGKKEVNYELIHKLRQHEKDGDTVIVVSGALMPFLTAFTKEVNLSVQVIGTELKYDKNGICNGQIGTIVNGEVKVNRLKEWIQLHEKEGEIKEIWAYADSESDLPLFNFVQHPIVVNPKDNMKEIAQKNQWPIFA</sequence>
<keyword evidence="3 6" id="KW-0378">Hydrolase</keyword>
<dbReference type="OrthoDB" id="9794212at2"/>
<keyword evidence="7" id="KW-1185">Reference proteome</keyword>
<protein>
    <submittedName>
        <fullName evidence="6">HAD-superfamily subfamily IB hydrolase, TIGR01490</fullName>
    </submittedName>
</protein>
<keyword evidence="5" id="KW-0812">Transmembrane</keyword>
<accession>A0A1M5IG53</accession>
<dbReference type="GO" id="GO:0016787">
    <property type="term" value="F:hydrolase activity"/>
    <property type="evidence" value="ECO:0007669"/>
    <property type="project" value="UniProtKB-KW"/>
</dbReference>
<dbReference type="InterPro" id="IPR006385">
    <property type="entry name" value="HAD_hydro_SerB1"/>
</dbReference>
<proteinExistence type="inferred from homology"/>
<evidence type="ECO:0000256" key="4">
    <source>
        <dbReference type="ARBA" id="ARBA00022842"/>
    </source>
</evidence>
<dbReference type="Proteomes" id="UP000183988">
    <property type="component" value="Unassembled WGS sequence"/>
</dbReference>
<evidence type="ECO:0000256" key="5">
    <source>
        <dbReference type="SAM" id="Phobius"/>
    </source>
</evidence>
<keyword evidence="5" id="KW-0472">Membrane</keyword>
<gene>
    <name evidence="6" type="ORF">SAMN05216225_10243</name>
</gene>
<evidence type="ECO:0000256" key="1">
    <source>
        <dbReference type="ARBA" id="ARBA00009184"/>
    </source>
</evidence>
<keyword evidence="2" id="KW-0479">Metal-binding</keyword>
<keyword evidence="4" id="KW-0460">Magnesium</keyword>
<comment type="similarity">
    <text evidence="1">Belongs to the HAD-like hydrolase superfamily. SerB family.</text>
</comment>
<dbReference type="STRING" id="930117.SAMN05216225_10243"/>
<feature type="transmembrane region" description="Helical" evidence="5">
    <location>
        <begin position="34"/>
        <end position="52"/>
    </location>
</feature>
<evidence type="ECO:0000256" key="3">
    <source>
        <dbReference type="ARBA" id="ARBA00022801"/>
    </source>
</evidence>
<dbReference type="NCBIfam" id="TIGR01488">
    <property type="entry name" value="HAD-SF-IB"/>
    <property type="match status" value="1"/>
</dbReference>
<dbReference type="AlphaFoldDB" id="A0A1M5IG53"/>
<dbReference type="InterPro" id="IPR050582">
    <property type="entry name" value="HAD-like_SerB"/>
</dbReference>
<dbReference type="Gene3D" id="1.20.1440.100">
    <property type="entry name" value="SG protein - dephosphorylation function"/>
    <property type="match status" value="1"/>
</dbReference>
<evidence type="ECO:0000313" key="6">
    <source>
        <dbReference type="EMBL" id="SHG27364.1"/>
    </source>
</evidence>
<keyword evidence="5" id="KW-1133">Transmembrane helix</keyword>
<dbReference type="InterPro" id="IPR023214">
    <property type="entry name" value="HAD_sf"/>
</dbReference>
<evidence type="ECO:0000313" key="7">
    <source>
        <dbReference type="Proteomes" id="UP000183988"/>
    </source>
</evidence>
<dbReference type="NCBIfam" id="TIGR01490">
    <property type="entry name" value="HAD-SF-IB-hyp1"/>
    <property type="match status" value="1"/>
</dbReference>
<dbReference type="EMBL" id="FQVW01000024">
    <property type="protein sequence ID" value="SHG27364.1"/>
    <property type="molecule type" value="Genomic_DNA"/>
</dbReference>
<dbReference type="SUPFAM" id="SSF56784">
    <property type="entry name" value="HAD-like"/>
    <property type="match status" value="1"/>
</dbReference>
<dbReference type="PANTHER" id="PTHR43344:SF13">
    <property type="entry name" value="PHOSPHATASE RV3661-RELATED"/>
    <property type="match status" value="1"/>
</dbReference>
<reference evidence="6 7" key="1">
    <citation type="submission" date="2016-11" db="EMBL/GenBank/DDBJ databases">
        <authorList>
            <person name="Jaros S."/>
            <person name="Januszkiewicz K."/>
            <person name="Wedrychowicz H."/>
        </authorList>
    </citation>
    <scope>NUCLEOTIDE SEQUENCE [LARGE SCALE GENOMIC DNA]</scope>
    <source>
        <strain evidence="6 7">IBRC-M 10683</strain>
    </source>
</reference>
<dbReference type="InterPro" id="IPR036412">
    <property type="entry name" value="HAD-like_sf"/>
</dbReference>